<dbReference type="OrthoDB" id="25353at2"/>
<dbReference type="PANTHER" id="PTHR10742:SF342">
    <property type="entry name" value="AMINE OXIDASE"/>
    <property type="match status" value="1"/>
</dbReference>
<evidence type="ECO:0000313" key="3">
    <source>
        <dbReference type="Proteomes" id="UP000215596"/>
    </source>
</evidence>
<dbReference type="PROSITE" id="PS51318">
    <property type="entry name" value="TAT"/>
    <property type="match status" value="1"/>
</dbReference>
<dbReference type="InterPro" id="IPR050281">
    <property type="entry name" value="Flavin_monoamine_oxidase"/>
</dbReference>
<evidence type="ECO:0000259" key="1">
    <source>
        <dbReference type="Pfam" id="PF01593"/>
    </source>
</evidence>
<dbReference type="Gene3D" id="3.50.50.60">
    <property type="entry name" value="FAD/NAD(P)-binding domain"/>
    <property type="match status" value="1"/>
</dbReference>
<dbReference type="InterPro" id="IPR006311">
    <property type="entry name" value="TAT_signal"/>
</dbReference>
<dbReference type="PANTHER" id="PTHR10742">
    <property type="entry name" value="FLAVIN MONOAMINE OXIDASE"/>
    <property type="match status" value="1"/>
</dbReference>
<dbReference type="AlphaFoldDB" id="A0A268EQN8"/>
<dbReference type="InterPro" id="IPR002937">
    <property type="entry name" value="Amino_oxidase"/>
</dbReference>
<dbReference type="SUPFAM" id="SSF51905">
    <property type="entry name" value="FAD/NAD(P)-binding domain"/>
    <property type="match status" value="1"/>
</dbReference>
<dbReference type="Pfam" id="PF01593">
    <property type="entry name" value="Amino_oxidase"/>
    <property type="match status" value="1"/>
</dbReference>
<dbReference type="InterPro" id="IPR036188">
    <property type="entry name" value="FAD/NAD-bd_sf"/>
</dbReference>
<feature type="domain" description="Amine oxidase" evidence="1">
    <location>
        <begin position="73"/>
        <end position="529"/>
    </location>
</feature>
<proteinExistence type="predicted"/>
<comment type="caution">
    <text evidence="2">The sequence shown here is derived from an EMBL/GenBank/DDBJ whole genome shotgun (WGS) entry which is preliminary data.</text>
</comment>
<dbReference type="Gene3D" id="3.90.660.10">
    <property type="match status" value="1"/>
</dbReference>
<dbReference type="GO" id="GO:0009063">
    <property type="term" value="P:amino acid catabolic process"/>
    <property type="evidence" value="ECO:0007669"/>
    <property type="project" value="TreeGrafter"/>
</dbReference>
<dbReference type="GO" id="GO:0001716">
    <property type="term" value="F:L-amino-acid oxidase activity"/>
    <property type="evidence" value="ECO:0007669"/>
    <property type="project" value="TreeGrafter"/>
</dbReference>
<accession>A0A268EQN8</accession>
<dbReference type="EMBL" id="NPBY01000045">
    <property type="protein sequence ID" value="PAD75438.1"/>
    <property type="molecule type" value="Genomic_DNA"/>
</dbReference>
<sequence>MATKEQSKEMTRRQFLNTVGKLGGSVAVFSLMGTMGLLTPQTLKAAEFTPPGRNDLQLSGRTGQKIIILGAGIAGLTAAYELGLAGYDCTLLEAKGHAGGRCWTIRKGTAASEIGTGLQIARFDNDPGLYFNAGPMRIPQFHVTMEYCRTLGVAIEPFNNVNESGYYYNENAGPLSGQRVPKRAAKADMRGYVAEMLAKAVDQKALDLPLGPEEKAKLVEYLRAEGDLSPDLFYKGSSRGGYKTEPASRLDAGVRRDPFDLKSIVNSGFGNYFSNEYSYDQQMLMFHPVGGMDAIVKAFEKHVGDRIKYRTEVQEIRQSASGVRVVYKDLATKQEHEIAGDYCICTIPLSVLKKIPADFSPDMAKAINSTRYASAGKIGLQFKRRFWEEDEHLYGGSSLTNMDITQIYYPSNDYFSKKGILLGYYAYGGIADKLGGMSYQEREKLALTQGAKIHPQYMKEFDASFSIDWKRVPYQEGGWVSYSADDRQTFYKTLCKPDNRIYLAGEHISYITAWQAGAMESARVVVSDIHQRVMQA</sequence>
<dbReference type="Gene3D" id="1.20.1440.240">
    <property type="match status" value="1"/>
</dbReference>
<name>A0A268EQN8_9BACL</name>
<dbReference type="Proteomes" id="UP000215596">
    <property type="component" value="Unassembled WGS sequence"/>
</dbReference>
<gene>
    <name evidence="2" type="ORF">CHH67_14590</name>
</gene>
<organism evidence="2 3">
    <name type="scientific">Paenibacillus campinasensis</name>
    <dbReference type="NCBI Taxonomy" id="66347"/>
    <lineage>
        <taxon>Bacteria</taxon>
        <taxon>Bacillati</taxon>
        <taxon>Bacillota</taxon>
        <taxon>Bacilli</taxon>
        <taxon>Bacillales</taxon>
        <taxon>Paenibacillaceae</taxon>
        <taxon>Paenibacillus</taxon>
    </lineage>
</organism>
<dbReference type="RefSeq" id="WP_095265928.1">
    <property type="nucleotide sequence ID" value="NZ_NPBY01000045.1"/>
</dbReference>
<reference evidence="2 3" key="1">
    <citation type="submission" date="2017-07" db="EMBL/GenBank/DDBJ databases">
        <title>Isolation and whole genome analysis of endospore-forming bacteria from heroin.</title>
        <authorList>
            <person name="Kalinowski J."/>
            <person name="Ahrens B."/>
            <person name="Al-Dilaimi A."/>
            <person name="Winkler A."/>
            <person name="Wibberg D."/>
            <person name="Schleenbecker U."/>
            <person name="Ruckert C."/>
            <person name="Wolfel R."/>
            <person name="Grass G."/>
        </authorList>
    </citation>
    <scope>NUCLEOTIDE SEQUENCE [LARGE SCALE GENOMIC DNA]</scope>
    <source>
        <strain evidence="2 3">7537-G1</strain>
    </source>
</reference>
<protein>
    <submittedName>
        <fullName evidence="2">Amine oxidase</fullName>
    </submittedName>
</protein>
<dbReference type="SUPFAM" id="SSF54373">
    <property type="entry name" value="FAD-linked reductases, C-terminal domain"/>
    <property type="match status" value="1"/>
</dbReference>
<evidence type="ECO:0000313" key="2">
    <source>
        <dbReference type="EMBL" id="PAD75438.1"/>
    </source>
</evidence>